<accession>A0A6P8HB61</accession>
<reference evidence="5" key="1">
    <citation type="submission" date="2025-08" db="UniProtKB">
        <authorList>
            <consortium name="RefSeq"/>
        </authorList>
    </citation>
    <scope>IDENTIFICATION</scope>
    <source>
        <tissue evidence="5">Tentacle</tissue>
    </source>
</reference>
<dbReference type="InterPro" id="IPR007110">
    <property type="entry name" value="Ig-like_dom"/>
</dbReference>
<feature type="domain" description="Fibronectin type-III" evidence="3">
    <location>
        <begin position="145"/>
        <end position="235"/>
    </location>
</feature>
<protein>
    <submittedName>
        <fullName evidence="5">Protein sidekick-1-like</fullName>
    </submittedName>
</protein>
<feature type="domain" description="Ig-like" evidence="2">
    <location>
        <begin position="26"/>
        <end position="102"/>
    </location>
</feature>
<dbReference type="CDD" id="cd00063">
    <property type="entry name" value="FN3"/>
    <property type="match status" value="3"/>
</dbReference>
<dbReference type="AlphaFoldDB" id="A0A6P8HB61"/>
<dbReference type="Gene3D" id="2.60.40.10">
    <property type="entry name" value="Immunoglobulins"/>
    <property type="match status" value="3"/>
</dbReference>
<dbReference type="PANTHER" id="PTHR46957:SF3">
    <property type="entry name" value="CYTOKINE RECEPTOR"/>
    <property type="match status" value="1"/>
</dbReference>
<proteinExistence type="predicted"/>
<dbReference type="GeneID" id="116287229"/>
<dbReference type="InParanoid" id="A0A6P8HB61"/>
<gene>
    <name evidence="5" type="primary">LOC116287229</name>
</gene>
<feature type="domain" description="Fibronectin type-III" evidence="3">
    <location>
        <begin position="335"/>
        <end position="425"/>
    </location>
</feature>
<dbReference type="InterPro" id="IPR050713">
    <property type="entry name" value="RTP_Phos/Ushers"/>
</dbReference>
<keyword evidence="1" id="KW-0677">Repeat</keyword>
<dbReference type="Proteomes" id="UP000515163">
    <property type="component" value="Unplaced"/>
</dbReference>
<sequence length="427" mass="47419">MVSTETWNTGVCMRTELCGCDYATRPVISGMTNQKLTASSNSYVDLVCIVQEPLIRYIKWYTSNTDITSHSTGLVRGANGVKQSTLRLNYTSDADVLNTYDCNRFESSLWCFKTFICRALYGNNKTEADGIKSAVVKVRYDYPSRQSRPTVKFLSSTVVGIVWQKLQLNEFQKPVISYAIVYQNGKQSVTLSALSLSLVITGLKIYTSYNITIKAVSIVGDGKWSQPMNFRTDSTIPTGFPTSIRAEALTSQSIRVTWQAPTSGINGPFLGYRVFCRSGSDRRESTATPQQASHTFSGLRKWTVYNFTVFIHNDKGDGPINGYVAKRTFEDAPGQPQSFQVTVLNSTGVQLDWALPIETNGIIKGFKLRYEKNGNTSEMDLPGNTTLTYVLTGLDKCTLYSFRMLAYTIKDGILTASKQKATAEDGK</sequence>
<dbReference type="InterPro" id="IPR003961">
    <property type="entry name" value="FN3_dom"/>
</dbReference>
<dbReference type="RefSeq" id="XP_031549735.1">
    <property type="nucleotide sequence ID" value="XM_031693875.1"/>
</dbReference>
<dbReference type="Pfam" id="PF00041">
    <property type="entry name" value="fn3"/>
    <property type="match status" value="3"/>
</dbReference>
<dbReference type="SUPFAM" id="SSF49265">
    <property type="entry name" value="Fibronectin type III"/>
    <property type="match status" value="2"/>
</dbReference>
<keyword evidence="4" id="KW-1185">Reference proteome</keyword>
<evidence type="ECO:0000313" key="5">
    <source>
        <dbReference type="RefSeq" id="XP_031549735.1"/>
    </source>
</evidence>
<evidence type="ECO:0000259" key="3">
    <source>
        <dbReference type="PROSITE" id="PS50853"/>
    </source>
</evidence>
<evidence type="ECO:0000259" key="2">
    <source>
        <dbReference type="PROSITE" id="PS50835"/>
    </source>
</evidence>
<dbReference type="PROSITE" id="PS50835">
    <property type="entry name" value="IG_LIKE"/>
    <property type="match status" value="1"/>
</dbReference>
<evidence type="ECO:0000256" key="1">
    <source>
        <dbReference type="ARBA" id="ARBA00022737"/>
    </source>
</evidence>
<feature type="domain" description="Fibronectin type-III" evidence="3">
    <location>
        <begin position="240"/>
        <end position="331"/>
    </location>
</feature>
<dbReference type="OrthoDB" id="5981886at2759"/>
<dbReference type="InterPro" id="IPR013783">
    <property type="entry name" value="Ig-like_fold"/>
</dbReference>
<dbReference type="GO" id="GO:0016020">
    <property type="term" value="C:membrane"/>
    <property type="evidence" value="ECO:0007669"/>
    <property type="project" value="UniProtKB-SubCell"/>
</dbReference>
<evidence type="ECO:0000313" key="4">
    <source>
        <dbReference type="Proteomes" id="UP000515163"/>
    </source>
</evidence>
<dbReference type="FunFam" id="2.60.40.10:FF:000028">
    <property type="entry name" value="Neuronal cell adhesion molecule"/>
    <property type="match status" value="1"/>
</dbReference>
<dbReference type="InterPro" id="IPR036116">
    <property type="entry name" value="FN3_sf"/>
</dbReference>
<dbReference type="PROSITE" id="PS50853">
    <property type="entry name" value="FN3"/>
    <property type="match status" value="3"/>
</dbReference>
<organism evidence="4 5">
    <name type="scientific">Actinia tenebrosa</name>
    <name type="common">Australian red waratah sea anemone</name>
    <dbReference type="NCBI Taxonomy" id="6105"/>
    <lineage>
        <taxon>Eukaryota</taxon>
        <taxon>Metazoa</taxon>
        <taxon>Cnidaria</taxon>
        <taxon>Anthozoa</taxon>
        <taxon>Hexacorallia</taxon>
        <taxon>Actiniaria</taxon>
        <taxon>Actiniidae</taxon>
        <taxon>Actinia</taxon>
    </lineage>
</organism>
<dbReference type="KEGG" id="aten:116287229"/>
<dbReference type="PANTHER" id="PTHR46957">
    <property type="entry name" value="CYTOKINE RECEPTOR"/>
    <property type="match status" value="1"/>
</dbReference>
<dbReference type="SMART" id="SM00060">
    <property type="entry name" value="FN3"/>
    <property type="match status" value="3"/>
</dbReference>
<name>A0A6P8HB61_ACTTE</name>